<name>A0A5P1FPQ4_ASPOF</name>
<organism evidence="2 3">
    <name type="scientific">Asparagus officinalis</name>
    <name type="common">Garden asparagus</name>
    <dbReference type="NCBI Taxonomy" id="4686"/>
    <lineage>
        <taxon>Eukaryota</taxon>
        <taxon>Viridiplantae</taxon>
        <taxon>Streptophyta</taxon>
        <taxon>Embryophyta</taxon>
        <taxon>Tracheophyta</taxon>
        <taxon>Spermatophyta</taxon>
        <taxon>Magnoliopsida</taxon>
        <taxon>Liliopsida</taxon>
        <taxon>Asparagales</taxon>
        <taxon>Asparagaceae</taxon>
        <taxon>Asparagoideae</taxon>
        <taxon>Asparagus</taxon>
    </lineage>
</organism>
<evidence type="ECO:0000313" key="3">
    <source>
        <dbReference type="Proteomes" id="UP000243459"/>
    </source>
</evidence>
<reference evidence="3" key="1">
    <citation type="journal article" date="2017" name="Nat. Commun.">
        <title>The asparagus genome sheds light on the origin and evolution of a young Y chromosome.</title>
        <authorList>
            <person name="Harkess A."/>
            <person name="Zhou J."/>
            <person name="Xu C."/>
            <person name="Bowers J.E."/>
            <person name="Van der Hulst R."/>
            <person name="Ayyampalayam S."/>
            <person name="Mercati F."/>
            <person name="Riccardi P."/>
            <person name="McKain M.R."/>
            <person name="Kakrana A."/>
            <person name="Tang H."/>
            <person name="Ray J."/>
            <person name="Groenendijk J."/>
            <person name="Arikit S."/>
            <person name="Mathioni S.M."/>
            <person name="Nakano M."/>
            <person name="Shan H."/>
            <person name="Telgmann-Rauber A."/>
            <person name="Kanno A."/>
            <person name="Yue Z."/>
            <person name="Chen H."/>
            <person name="Li W."/>
            <person name="Chen Y."/>
            <person name="Xu X."/>
            <person name="Zhang Y."/>
            <person name="Luo S."/>
            <person name="Chen H."/>
            <person name="Gao J."/>
            <person name="Mao Z."/>
            <person name="Pires J.C."/>
            <person name="Luo M."/>
            <person name="Kudrna D."/>
            <person name="Wing R.A."/>
            <person name="Meyers B.C."/>
            <person name="Yi K."/>
            <person name="Kong H."/>
            <person name="Lavrijsen P."/>
            <person name="Sunseri F."/>
            <person name="Falavigna A."/>
            <person name="Ye Y."/>
            <person name="Leebens-Mack J.H."/>
            <person name="Chen G."/>
        </authorList>
    </citation>
    <scope>NUCLEOTIDE SEQUENCE [LARGE SCALE GENOMIC DNA]</scope>
    <source>
        <strain evidence="3">cv. DH0086</strain>
    </source>
</reference>
<dbReference type="Proteomes" id="UP000243459">
    <property type="component" value="Chromosome 1"/>
</dbReference>
<feature type="region of interest" description="Disordered" evidence="1">
    <location>
        <begin position="106"/>
        <end position="129"/>
    </location>
</feature>
<dbReference type="Gramene" id="ONK80092">
    <property type="protein sequence ID" value="ONK80092"/>
    <property type="gene ID" value="A4U43_C01F13810"/>
</dbReference>
<proteinExistence type="predicted"/>
<gene>
    <name evidence="2" type="ORF">A4U43_C01F13810</name>
</gene>
<dbReference type="AlphaFoldDB" id="A0A5P1FPQ4"/>
<evidence type="ECO:0000313" key="2">
    <source>
        <dbReference type="EMBL" id="ONK80092.1"/>
    </source>
</evidence>
<evidence type="ECO:0000256" key="1">
    <source>
        <dbReference type="SAM" id="MobiDB-lite"/>
    </source>
</evidence>
<sequence>MMEYLIGTSRVDPRYGQEPDLEHRYQPVHLLDEVLDAGLHLSLRSYLVRGALVELEIYRRMEQVRTKYLKFLGVVSSLKAIRGVESKQAVVMPVPRAFKVNGLRRELEESNRKTRRLDEDPQERDRAIA</sequence>
<accession>A0A5P1FPQ4</accession>
<protein>
    <submittedName>
        <fullName evidence="2">Uncharacterized protein</fullName>
    </submittedName>
</protein>
<dbReference type="EMBL" id="CM007381">
    <property type="protein sequence ID" value="ONK80092.1"/>
    <property type="molecule type" value="Genomic_DNA"/>
</dbReference>
<keyword evidence="3" id="KW-1185">Reference proteome</keyword>